<dbReference type="InterPro" id="IPR039374">
    <property type="entry name" value="SIP_fam"/>
</dbReference>
<dbReference type="InterPro" id="IPR013113">
    <property type="entry name" value="SIP_FAD-bd"/>
</dbReference>
<evidence type="ECO:0000313" key="2">
    <source>
        <dbReference type="EMBL" id="EFH11945.1"/>
    </source>
</evidence>
<evidence type="ECO:0000259" key="1">
    <source>
        <dbReference type="PROSITE" id="PS51384"/>
    </source>
</evidence>
<dbReference type="SUPFAM" id="SSF63380">
    <property type="entry name" value="Riboflavin synthase domain-like"/>
    <property type="match status" value="1"/>
</dbReference>
<feature type="non-terminal residue" evidence="2">
    <location>
        <position position="225"/>
    </location>
</feature>
<dbReference type="Gene3D" id="2.40.30.10">
    <property type="entry name" value="Translation factors"/>
    <property type="match status" value="1"/>
</dbReference>
<keyword evidence="3" id="KW-1185">Reference proteome</keyword>
<feature type="domain" description="FAD-binding FR-type" evidence="1">
    <location>
        <begin position="106"/>
        <end position="225"/>
    </location>
</feature>
<dbReference type="PANTHER" id="PTHR30157">
    <property type="entry name" value="FERRIC REDUCTASE, NADPH-DEPENDENT"/>
    <property type="match status" value="1"/>
</dbReference>
<sequence length="225" mass="24064">MPVLRARASIPFPRIDAYLERILASLAAHHLALHATAGGHAVASPLGGRGWLVPGPGRLDLRVEAPDGPAFNRLKHDLTSLIDFVAREEGLAIAWTGDAAGAVLPPDLRILTVREVRDLTPGMRRVTFAGHDLARYDAPDQLHGRLLFQAKGVATPEWPRLDDHGRVVWPGSGRLDSRIYTLRRVDAAAGTLAIDFVRHGGDGPGIRWLAQAAPGDVVGLLGPAA</sequence>
<dbReference type="Proteomes" id="UP000005324">
    <property type="component" value="Unassembled WGS sequence"/>
</dbReference>
<dbReference type="Gene3D" id="3.30.310.50">
    <property type="entry name" value="Alpha-D-phosphohexomutase, C-terminal domain"/>
    <property type="match status" value="1"/>
</dbReference>
<dbReference type="AlphaFoldDB" id="D5RL73"/>
<reference evidence="2 3" key="1">
    <citation type="submission" date="2010-04" db="EMBL/GenBank/DDBJ databases">
        <authorList>
            <person name="Qin X."/>
            <person name="Bachman B."/>
            <person name="Battles P."/>
            <person name="Bell A."/>
            <person name="Bess C."/>
            <person name="Bickham C."/>
            <person name="Chaboub L."/>
            <person name="Chen D."/>
            <person name="Coyle M."/>
            <person name="Deiros D.R."/>
            <person name="Dinh H."/>
            <person name="Forbes L."/>
            <person name="Fowler G."/>
            <person name="Francisco L."/>
            <person name="Fu Q."/>
            <person name="Gubbala S."/>
            <person name="Hale W."/>
            <person name="Han Y."/>
            <person name="Hemphill L."/>
            <person name="Highlander S.K."/>
            <person name="Hirani K."/>
            <person name="Hogues M."/>
            <person name="Jackson L."/>
            <person name="Jakkamsetti A."/>
            <person name="Javaid M."/>
            <person name="Jiang H."/>
            <person name="Korchina V."/>
            <person name="Kovar C."/>
            <person name="Lara F."/>
            <person name="Lee S."/>
            <person name="Mata R."/>
            <person name="Mathew T."/>
            <person name="Moen C."/>
            <person name="Morales K."/>
            <person name="Munidasa M."/>
            <person name="Nazareth L."/>
            <person name="Ngo R."/>
            <person name="Nguyen L."/>
            <person name="Okwuonu G."/>
            <person name="Ongeri F."/>
            <person name="Patil S."/>
            <person name="Petrosino J."/>
            <person name="Pham C."/>
            <person name="Pham P."/>
            <person name="Pu L.-L."/>
            <person name="Puazo M."/>
            <person name="Raj R."/>
            <person name="Reid J."/>
            <person name="Rouhana J."/>
            <person name="Saada N."/>
            <person name="Shang Y."/>
            <person name="Simmons D."/>
            <person name="Thornton R."/>
            <person name="Warren J."/>
            <person name="Weissenberger G."/>
            <person name="Zhang J."/>
            <person name="Zhang L."/>
            <person name="Zhou C."/>
            <person name="Zhu D."/>
            <person name="Muzny D."/>
            <person name="Worley K."/>
            <person name="Gibbs R."/>
        </authorList>
    </citation>
    <scope>NUCLEOTIDE SEQUENCE [LARGE SCALE GENOMIC DNA]</scope>
    <source>
        <strain evidence="2 3">ATCC 49957</strain>
    </source>
</reference>
<dbReference type="Pfam" id="PF08021">
    <property type="entry name" value="FAD_binding_9"/>
    <property type="match status" value="1"/>
</dbReference>
<protein>
    <submittedName>
        <fullName evidence="2">Siderophore-interacting FAD-binding domain protein</fullName>
    </submittedName>
</protein>
<dbReference type="PROSITE" id="PS51384">
    <property type="entry name" value="FAD_FR"/>
    <property type="match status" value="1"/>
</dbReference>
<name>D5RL73_9PROT</name>
<proteinExistence type="predicted"/>
<accession>D5RL73</accession>
<dbReference type="HOGENOM" id="CLU_1232215_0_0_5"/>
<dbReference type="EMBL" id="ADVL01000300">
    <property type="protein sequence ID" value="EFH11945.1"/>
    <property type="molecule type" value="Genomic_DNA"/>
</dbReference>
<dbReference type="GO" id="GO:0016491">
    <property type="term" value="F:oxidoreductase activity"/>
    <property type="evidence" value="ECO:0007669"/>
    <property type="project" value="InterPro"/>
</dbReference>
<organism evidence="2 3">
    <name type="scientific">Pseudoroseomonas cervicalis ATCC 49957</name>
    <dbReference type="NCBI Taxonomy" id="525371"/>
    <lineage>
        <taxon>Bacteria</taxon>
        <taxon>Pseudomonadati</taxon>
        <taxon>Pseudomonadota</taxon>
        <taxon>Alphaproteobacteria</taxon>
        <taxon>Acetobacterales</taxon>
        <taxon>Roseomonadaceae</taxon>
        <taxon>Roseomonas</taxon>
    </lineage>
</organism>
<dbReference type="OrthoDB" id="9814826at2"/>
<dbReference type="InterPro" id="IPR017938">
    <property type="entry name" value="Riboflavin_synthase-like_b-brl"/>
</dbReference>
<dbReference type="CDD" id="cd06193">
    <property type="entry name" value="siderophore_interacting"/>
    <property type="match status" value="1"/>
</dbReference>
<comment type="caution">
    <text evidence="2">The sequence shown here is derived from an EMBL/GenBank/DDBJ whole genome shotgun (WGS) entry which is preliminary data.</text>
</comment>
<evidence type="ECO:0000313" key="3">
    <source>
        <dbReference type="Proteomes" id="UP000005324"/>
    </source>
</evidence>
<dbReference type="PANTHER" id="PTHR30157:SF0">
    <property type="entry name" value="NADPH-DEPENDENT FERRIC-CHELATE REDUCTASE"/>
    <property type="match status" value="1"/>
</dbReference>
<gene>
    <name evidence="2" type="ORF">HMPREF0731_1834</name>
</gene>
<dbReference type="InterPro" id="IPR017927">
    <property type="entry name" value="FAD-bd_FR_type"/>
</dbReference>
<dbReference type="RefSeq" id="WP_007006379.1">
    <property type="nucleotide sequence ID" value="NZ_GG771047.1"/>
</dbReference>